<dbReference type="AlphaFoldDB" id="A0A0F8ZUF8"/>
<sequence length="147" mass="15786">MVMVDPLIVIVGSRGYSRGNPTRRCLNAALLTFGDTFLALHFFLASSSFSRTSCRGHPAVIHQPPSSRPSLPSPWRPWWLSRTGQMQPRSNAASLPGLGAFGSQGIALLKRRYWAVGGVGFQLNTEPFAAAAQAPPNEGPVVTGIRS</sequence>
<organism evidence="1">
    <name type="scientific">marine sediment metagenome</name>
    <dbReference type="NCBI Taxonomy" id="412755"/>
    <lineage>
        <taxon>unclassified sequences</taxon>
        <taxon>metagenomes</taxon>
        <taxon>ecological metagenomes</taxon>
    </lineage>
</organism>
<comment type="caution">
    <text evidence="1">The sequence shown here is derived from an EMBL/GenBank/DDBJ whole genome shotgun (WGS) entry which is preliminary data.</text>
</comment>
<evidence type="ECO:0000313" key="1">
    <source>
        <dbReference type="EMBL" id="KKK89610.1"/>
    </source>
</evidence>
<gene>
    <name evidence="1" type="ORF">LCGC14_2731380</name>
</gene>
<proteinExistence type="predicted"/>
<reference evidence="1" key="1">
    <citation type="journal article" date="2015" name="Nature">
        <title>Complex archaea that bridge the gap between prokaryotes and eukaryotes.</title>
        <authorList>
            <person name="Spang A."/>
            <person name="Saw J.H."/>
            <person name="Jorgensen S.L."/>
            <person name="Zaremba-Niedzwiedzka K."/>
            <person name="Martijn J."/>
            <person name="Lind A.E."/>
            <person name="van Eijk R."/>
            <person name="Schleper C."/>
            <person name="Guy L."/>
            <person name="Ettema T.J."/>
        </authorList>
    </citation>
    <scope>NUCLEOTIDE SEQUENCE</scope>
</reference>
<name>A0A0F8ZUF8_9ZZZZ</name>
<accession>A0A0F8ZUF8</accession>
<protein>
    <submittedName>
        <fullName evidence="1">Uncharacterized protein</fullName>
    </submittedName>
</protein>
<dbReference type="EMBL" id="LAZR01049451">
    <property type="protein sequence ID" value="KKK89610.1"/>
    <property type="molecule type" value="Genomic_DNA"/>
</dbReference>